<dbReference type="PROSITE" id="PS00478">
    <property type="entry name" value="LIM_DOMAIN_1"/>
    <property type="match status" value="1"/>
</dbReference>
<dbReference type="Gene3D" id="3.50.50.60">
    <property type="entry name" value="FAD/NAD(P)-binding domain"/>
    <property type="match status" value="2"/>
</dbReference>
<dbReference type="Proteomes" id="UP000748531">
    <property type="component" value="Unassembled WGS sequence"/>
</dbReference>
<dbReference type="GO" id="GO:0005737">
    <property type="term" value="C:cytoplasm"/>
    <property type="evidence" value="ECO:0007669"/>
    <property type="project" value="UniProtKB-SubCell"/>
</dbReference>
<feature type="compositionally biased region" description="Basic and acidic residues" evidence="8">
    <location>
        <begin position="756"/>
        <end position="765"/>
    </location>
</feature>
<evidence type="ECO:0000256" key="4">
    <source>
        <dbReference type="ARBA" id="ARBA00022833"/>
    </source>
</evidence>
<keyword evidence="4 7" id="KW-0862">Zinc</keyword>
<dbReference type="InterPro" id="IPR057494">
    <property type="entry name" value="Rossman_Mical"/>
</dbReference>
<dbReference type="InterPro" id="IPR050540">
    <property type="entry name" value="F-actin_Monoox_Mical"/>
</dbReference>
<gene>
    <name evidence="10" type="ORF">PHET_02695</name>
</gene>
<evidence type="ECO:0000256" key="8">
    <source>
        <dbReference type="SAM" id="MobiDB-lite"/>
    </source>
</evidence>
<dbReference type="Pfam" id="PF00412">
    <property type="entry name" value="LIM"/>
    <property type="match status" value="1"/>
</dbReference>
<feature type="region of interest" description="Disordered" evidence="8">
    <location>
        <begin position="1120"/>
        <end position="1145"/>
    </location>
</feature>
<dbReference type="SUPFAM" id="SSF57716">
    <property type="entry name" value="Glucocorticoid receptor-like (DNA-binding domain)"/>
    <property type="match status" value="1"/>
</dbReference>
<protein>
    <recommendedName>
        <fullName evidence="9">LIM zinc-binding domain-containing protein</fullName>
    </recommendedName>
</protein>
<keyword evidence="3 7" id="KW-0479">Metal-binding</keyword>
<evidence type="ECO:0000256" key="2">
    <source>
        <dbReference type="ARBA" id="ARBA00022490"/>
    </source>
</evidence>
<evidence type="ECO:0000256" key="6">
    <source>
        <dbReference type="ARBA" id="ARBA00023203"/>
    </source>
</evidence>
<proteinExistence type="predicted"/>
<dbReference type="OrthoDB" id="20799at2759"/>
<feature type="region of interest" description="Disordered" evidence="8">
    <location>
        <begin position="1066"/>
        <end position="1093"/>
    </location>
</feature>
<evidence type="ECO:0000256" key="7">
    <source>
        <dbReference type="PROSITE-ProRule" id="PRU00125"/>
    </source>
</evidence>
<dbReference type="PANTHER" id="PTHR23167:SF54">
    <property type="entry name" value="[F-ACTIN]-MONOOXYGENASE MICAL"/>
    <property type="match status" value="1"/>
</dbReference>
<reference evidence="10" key="1">
    <citation type="submission" date="2019-05" db="EMBL/GenBank/DDBJ databases">
        <title>Annotation for the trematode Paragonimus heterotremus.</title>
        <authorList>
            <person name="Choi Y.-J."/>
        </authorList>
    </citation>
    <scope>NUCLEOTIDE SEQUENCE</scope>
    <source>
        <strain evidence="10">LC</strain>
    </source>
</reference>
<dbReference type="SMART" id="SM00132">
    <property type="entry name" value="LIM"/>
    <property type="match status" value="1"/>
</dbReference>
<feature type="region of interest" description="Disordered" evidence="8">
    <location>
        <begin position="751"/>
        <end position="775"/>
    </location>
</feature>
<keyword evidence="6" id="KW-0009">Actin-binding</keyword>
<feature type="compositionally biased region" description="Polar residues" evidence="8">
    <location>
        <begin position="913"/>
        <end position="926"/>
    </location>
</feature>
<comment type="subcellular location">
    <subcellularLocation>
        <location evidence="1">Cytoplasm</location>
    </subcellularLocation>
</comment>
<feature type="compositionally biased region" description="Polar residues" evidence="8">
    <location>
        <begin position="890"/>
        <end position="905"/>
    </location>
</feature>
<dbReference type="InterPro" id="IPR036188">
    <property type="entry name" value="FAD/NAD-bd_sf"/>
</dbReference>
<comment type="caution">
    <text evidence="10">The sequence shown here is derived from an EMBL/GenBank/DDBJ whole genome shotgun (WGS) entry which is preliminary data.</text>
</comment>
<dbReference type="Gene3D" id="2.10.110.10">
    <property type="entry name" value="Cysteine Rich Protein"/>
    <property type="match status" value="1"/>
</dbReference>
<feature type="compositionally biased region" description="Basic residues" evidence="8">
    <location>
        <begin position="1245"/>
        <end position="1255"/>
    </location>
</feature>
<dbReference type="Pfam" id="PF25413">
    <property type="entry name" value="Rossman_Mical"/>
    <property type="match status" value="1"/>
</dbReference>
<dbReference type="GO" id="GO:0003779">
    <property type="term" value="F:actin binding"/>
    <property type="evidence" value="ECO:0007669"/>
    <property type="project" value="UniProtKB-KW"/>
</dbReference>
<evidence type="ECO:0000313" key="11">
    <source>
        <dbReference type="Proteomes" id="UP000748531"/>
    </source>
</evidence>
<feature type="compositionally biased region" description="Low complexity" evidence="8">
    <location>
        <begin position="869"/>
        <end position="880"/>
    </location>
</feature>
<dbReference type="PRINTS" id="PR00420">
    <property type="entry name" value="RNGMNOXGNASE"/>
</dbReference>
<keyword evidence="11" id="KW-1185">Reference proteome</keyword>
<evidence type="ECO:0000256" key="5">
    <source>
        <dbReference type="ARBA" id="ARBA00023038"/>
    </source>
</evidence>
<dbReference type="PANTHER" id="PTHR23167">
    <property type="entry name" value="CALPONIN HOMOLOGY DOMAIN-CONTAINING PROTEIN DDB_G0272472-RELATED"/>
    <property type="match status" value="1"/>
</dbReference>
<dbReference type="CDD" id="cd09358">
    <property type="entry name" value="LIM_Mical_like"/>
    <property type="match status" value="1"/>
</dbReference>
<evidence type="ECO:0000313" key="10">
    <source>
        <dbReference type="EMBL" id="KAF5403560.1"/>
    </source>
</evidence>
<evidence type="ECO:0000259" key="9">
    <source>
        <dbReference type="PROSITE" id="PS50023"/>
    </source>
</evidence>
<keyword evidence="2" id="KW-0963">Cytoplasm</keyword>
<organism evidence="10 11">
    <name type="scientific">Paragonimus heterotremus</name>
    <dbReference type="NCBI Taxonomy" id="100268"/>
    <lineage>
        <taxon>Eukaryota</taxon>
        <taxon>Metazoa</taxon>
        <taxon>Spiralia</taxon>
        <taxon>Lophotrochozoa</taxon>
        <taxon>Platyhelminthes</taxon>
        <taxon>Trematoda</taxon>
        <taxon>Digenea</taxon>
        <taxon>Plagiorchiida</taxon>
        <taxon>Troglotremata</taxon>
        <taxon>Troglotrematidae</taxon>
        <taxon>Paragonimus</taxon>
    </lineage>
</organism>
<keyword evidence="5 7" id="KW-0440">LIM domain</keyword>
<sequence length="1741" mass="193743">MTIIESNRSSEEQFDLFCTADGFEGVLNHFNRLCGQLSINNTPTKHPWNIYKELRTQLRSYWKAAALFEKLDKRVQCNQYLHQTICNGVNAVVVGCGPCGLRCAIELALLGARVVVLEKRTTFSRNNVLHLWPYLIEDLRALGAKTFFGKFCAGSIDHISIRTMQCILLKTALLFGVQVFPGVTYQDLVEPTSDPSVVSSTTTSTNRVFIEQTDLDTVGSPLTVANGQCVNGIHPPNGTHHVTLSKRKPAETSVHGKMSNKANSVSSDVPLTVGWRMQLTPEIAVLKNYEIDVLIGADGKRSCLEFPSKELRCRLAIAITANFINYHTQAEAEVEEISGVASIFNQQFFARLASDTGVDLENIVYYKDETHYFVMTAKKHSLLAKGVLKQDREDSQSLLNSENIDHLALQAYARETADYVTNGQLPRLDFALNSHGQPDVDAFDFTRMFAAEYSCRIQEQKQHLLIQCLVGDGLFEPFWPTGSGCALGFLSAMDAAWAVSRLSCGLAPLQVIAQRESVYQRLSQTTAQNMPSNFVDYTLDPRTRYTRCNLNLFHAHQVRHLYITDRDKTSRPKSVQGSKKDMIDAVNGFTSNFLKETILSARTRYATCATLAPSDLGLLRWFQFRLSFYAIRGILDMPIDLSSAVWDSGIHLQCLIHLYRPELIPELDHLIQQDRDVDLRALFRRRTSSGMQPQPNLIRACGLLMEHFDVVFKAKHDPSATTYPKQNTDWAVYLIQVYQALRNLKSVEPKLTAATSRRESTRSTHPELPNGHIPKHKVLNKHPAAHIRSVHKHGGNRNNNYVIEQHDIGKGKTQMSTFGKRAFREDPNRAVEKGLLSKRRTELIATLQSPLSTKRRTQALQQPVTATQPLSLPVPSVASSTKRHSPVSIDYSNQSNGPRAWSSTRNEARLSTKHNPLTRSQSTHDANPSAIRPINVPESVARLFAPRKGSAYCYVCHKQLYLVERQTAFGLYFHRRCFRCTTCGTMLQPEKATRIPGESSDTFDKFYCLAHSPNSAMGPTTVSKQPSSGSSGVSLVDRLRAGQFPFRNPGSQSVRFSQTQTGLVTSTQYPDQPFTRLPSKLNQPPTAPGSYKSALLTGVQDEGETVMGVAGVRTAVRSCRLAPPGSSSSSPVRKPASKSNSHLPLVRDQSAHLGIRDDHAPGPNCYLAGHLGLPEVERRANWDLNTMVPIQDTSIPDLLEHMRLNRAHISTAEDYFASSESGTSQTDEHCEGILPDKLKYARSKRFRDRKPHTHLPKSAPGGKNEPSTTESVEDDSSSSISSAVNRFHGSPSKFLSPIHNTKLEAKKRFCMEPPKPLTIDPKQFIGSKNRERTITHTLLDCSEHLAAIRDMNVCHASVRSVLCSLECPATSLCCESVDDSVQIPSSSYAPTDMSRRMRSVDRWSPSSGYSTVTTDAKTMYPALSSGVLPPSYSAPFALLDEFRDIDSTSTLTERSSCERARGLEDNQQHVRCPPQSERPSLQIITGHTSTVFVRSCFPFVDKEYDNLFDTDSEQRGDSCLNPEYICTAFTANQTHQGASCQELVENIQPLHKNAEVASSYPSLISSLVPHRSLQPILLTRLDKELCDLQNSVLRLDGPTTHKRHNTVACFRLDRSQSLIPSNSGQGTGRSVLKKRRSNTVNVDFPIHHSGISSTQRIVSDSSVEVARRQCLLSEAVTATRFVQSAPLLCSSNSDRWARASPRNPECWRNVTLPLPRSHSEPIGLDRTTRFVSDFHAISTAS</sequence>
<dbReference type="InterPro" id="IPR001781">
    <property type="entry name" value="Znf_LIM"/>
</dbReference>
<feature type="region of interest" description="Disordered" evidence="8">
    <location>
        <begin position="853"/>
        <end position="932"/>
    </location>
</feature>
<feature type="compositionally biased region" description="Polar residues" evidence="8">
    <location>
        <begin position="853"/>
        <end position="868"/>
    </location>
</feature>
<feature type="domain" description="LIM zinc-binding" evidence="9">
    <location>
        <begin position="951"/>
        <end position="1019"/>
    </location>
</feature>
<evidence type="ECO:0000256" key="3">
    <source>
        <dbReference type="ARBA" id="ARBA00022723"/>
    </source>
</evidence>
<name>A0A8J4SRS4_9TREM</name>
<evidence type="ECO:0000256" key="1">
    <source>
        <dbReference type="ARBA" id="ARBA00004496"/>
    </source>
</evidence>
<dbReference type="PROSITE" id="PS50023">
    <property type="entry name" value="LIM_DOMAIN_2"/>
    <property type="match status" value="1"/>
</dbReference>
<dbReference type="GO" id="GO:0046872">
    <property type="term" value="F:metal ion binding"/>
    <property type="evidence" value="ECO:0007669"/>
    <property type="project" value="UniProtKB-KW"/>
</dbReference>
<feature type="region of interest" description="Disordered" evidence="8">
    <location>
        <begin position="1245"/>
        <end position="1283"/>
    </location>
</feature>
<accession>A0A8J4SRS4</accession>
<feature type="compositionally biased region" description="Low complexity" evidence="8">
    <location>
        <begin position="1120"/>
        <end position="1139"/>
    </location>
</feature>
<dbReference type="EMBL" id="LUCH01001154">
    <property type="protein sequence ID" value="KAF5403560.1"/>
    <property type="molecule type" value="Genomic_DNA"/>
</dbReference>
<dbReference type="SUPFAM" id="SSF51905">
    <property type="entry name" value="FAD/NAD(P)-binding domain"/>
    <property type="match status" value="1"/>
</dbReference>